<dbReference type="EMBL" id="JAMWYS010000024">
    <property type="protein sequence ID" value="MCO4292328.1"/>
    <property type="molecule type" value="Genomic_DNA"/>
</dbReference>
<proteinExistence type="predicted"/>
<name>A0A9X2JBT6_9SPHI</name>
<gene>
    <name evidence="1" type="ORF">NF867_05565</name>
</gene>
<reference evidence="1" key="1">
    <citation type="submission" date="2022-06" db="EMBL/GenBank/DDBJ databases">
        <title>Solitalea sp. MAHUQ-68 isolated from rhizospheric soil.</title>
        <authorList>
            <person name="Huq M.A."/>
        </authorList>
    </citation>
    <scope>NUCLEOTIDE SEQUENCE</scope>
    <source>
        <strain evidence="1">MAHUQ-68</strain>
    </source>
</reference>
<dbReference type="AlphaFoldDB" id="A0A9X2JBT6"/>
<dbReference type="Proteomes" id="UP001155182">
    <property type="component" value="Unassembled WGS sequence"/>
</dbReference>
<evidence type="ECO:0000313" key="1">
    <source>
        <dbReference type="EMBL" id="MCO4292328.1"/>
    </source>
</evidence>
<dbReference type="InterPro" id="IPR015943">
    <property type="entry name" value="WD40/YVTN_repeat-like_dom_sf"/>
</dbReference>
<dbReference type="RefSeq" id="WP_252586652.1">
    <property type="nucleotide sequence ID" value="NZ_JAMWYS010000024.1"/>
</dbReference>
<keyword evidence="2" id="KW-1185">Reference proteome</keyword>
<sequence length="902" mass="101672">MNKFIVAVSVLVAAVATVVFFYFKNLNSSVSQSQPLKAIPETAALVVDLQHSNDFFVLVKKSKLLEDLFTPTQLAKLNDLNKSFLQHADLYKTLENQRILISSHIGLNDNVEMLFVIPVKDELLDSFFEHLSDEENRAKYNASEIFGVNVFATQTINKESFFFCHYKGLFIGSFDKKLIEQSLDLQVNSQGNALGSLIKVESNKAKAVQASVYINYEQLSIWVDAFLEKNRKGEFRFLSQIAQSSNLNLNYKSDALMFNGITEAGLSTSNYLAMFLNQKPQTIKIPLIISENTAVLVDFGIENYAQFKKDQKVYLGQNKQISTYEKWISNFNKVYRADFENDWAAFMGNEFALVMYNNEGINVADSQMAVVALSDTAKAAAYLGGLIVNSRGRSQSLNYRGFAIYYCDHPDILSNALGSVYKEIRRPYMAIVNDYLIAATSESLLQKFIDEYLQLKPLEDNERYRSFAKYINSQSNVYVYLNVANSRNMLTKGVKNEFSEFLNSNKGVSNYYGLTFQLNSSGGQFFSNMTLLYLPQTEKTVKDSTKYTAATTISLEGDLAKQPILVKSEAGDNAFVLLDKRNQVYFVNESGKLFWKFKLDNPVLGNIQVIQPNGKPILIFNTYSKLYVCDENAMPLSGFPIVFRKKITAPVSVFDYDGNHDYRFFVPLSDRSVFAFDLKGKAVAGWNPKRNVGSFDKSFQMVKMAGITFLFTVSTDNKFSFFDRKGKLLSSGKLPNSVRNEFYPVINTKASNSKFVSSDASGNIVTIFFDGRVRSKTMGSWSGEQFFALKNIAGNEQPEYVFFDKNHLFVYATDGSLIYDYEPEGKASTEVQFFKSPDGKCTIGLNQPEAHQLIELKEKGELSSGFPVEGSTAFAKYNSKLYGDFSVIVGADNHKVIIFKKQ</sequence>
<dbReference type="Gene3D" id="2.130.10.10">
    <property type="entry name" value="YVTN repeat-like/Quinoprotein amine dehydrogenase"/>
    <property type="match status" value="1"/>
</dbReference>
<organism evidence="1 2">
    <name type="scientific">Solitalea agri</name>
    <dbReference type="NCBI Taxonomy" id="2953739"/>
    <lineage>
        <taxon>Bacteria</taxon>
        <taxon>Pseudomonadati</taxon>
        <taxon>Bacteroidota</taxon>
        <taxon>Sphingobacteriia</taxon>
        <taxon>Sphingobacteriales</taxon>
        <taxon>Sphingobacteriaceae</taxon>
        <taxon>Solitalea</taxon>
    </lineage>
</organism>
<accession>A0A9X2JBT6</accession>
<protein>
    <submittedName>
        <fullName evidence="1">Uncharacterized protein</fullName>
    </submittedName>
</protein>
<evidence type="ECO:0000313" key="2">
    <source>
        <dbReference type="Proteomes" id="UP001155182"/>
    </source>
</evidence>
<dbReference type="SUPFAM" id="SSF75011">
    <property type="entry name" value="3-carboxy-cis,cis-mucoante lactonizing enzyme"/>
    <property type="match status" value="1"/>
</dbReference>
<comment type="caution">
    <text evidence="1">The sequence shown here is derived from an EMBL/GenBank/DDBJ whole genome shotgun (WGS) entry which is preliminary data.</text>
</comment>